<evidence type="ECO:0000313" key="3">
    <source>
        <dbReference type="Proteomes" id="UP001054945"/>
    </source>
</evidence>
<proteinExistence type="predicted"/>
<keyword evidence="1" id="KW-0732">Signal</keyword>
<reference evidence="2 3" key="1">
    <citation type="submission" date="2021-06" db="EMBL/GenBank/DDBJ databases">
        <title>Caerostris extrusa draft genome.</title>
        <authorList>
            <person name="Kono N."/>
            <person name="Arakawa K."/>
        </authorList>
    </citation>
    <scope>NUCLEOTIDE SEQUENCE [LARGE SCALE GENOMIC DNA]</scope>
</reference>
<keyword evidence="3" id="KW-1185">Reference proteome</keyword>
<evidence type="ECO:0000256" key="1">
    <source>
        <dbReference type="SAM" id="SignalP"/>
    </source>
</evidence>
<dbReference type="AlphaFoldDB" id="A0AAV4M5J1"/>
<dbReference type="EMBL" id="BPLR01001894">
    <property type="protein sequence ID" value="GIX67696.1"/>
    <property type="molecule type" value="Genomic_DNA"/>
</dbReference>
<dbReference type="Proteomes" id="UP001054945">
    <property type="component" value="Unassembled WGS sequence"/>
</dbReference>
<organism evidence="2 3">
    <name type="scientific">Caerostris extrusa</name>
    <name type="common">Bark spider</name>
    <name type="synonym">Caerostris bankana</name>
    <dbReference type="NCBI Taxonomy" id="172846"/>
    <lineage>
        <taxon>Eukaryota</taxon>
        <taxon>Metazoa</taxon>
        <taxon>Ecdysozoa</taxon>
        <taxon>Arthropoda</taxon>
        <taxon>Chelicerata</taxon>
        <taxon>Arachnida</taxon>
        <taxon>Araneae</taxon>
        <taxon>Araneomorphae</taxon>
        <taxon>Entelegynae</taxon>
        <taxon>Araneoidea</taxon>
        <taxon>Araneidae</taxon>
        <taxon>Caerostris</taxon>
    </lineage>
</organism>
<evidence type="ECO:0000313" key="2">
    <source>
        <dbReference type="EMBL" id="GIX67696.1"/>
    </source>
</evidence>
<protein>
    <recommendedName>
        <fullName evidence="4">Secreted protein</fullName>
    </recommendedName>
</protein>
<accession>A0AAV4M5J1</accession>
<gene>
    <name evidence="2" type="ORF">CEXT_649961</name>
</gene>
<feature type="signal peptide" evidence="1">
    <location>
        <begin position="1"/>
        <end position="32"/>
    </location>
</feature>
<evidence type="ECO:0008006" key="4">
    <source>
        <dbReference type="Google" id="ProtNLM"/>
    </source>
</evidence>
<sequence length="134" mass="15470">MLFSGNSAFHPCPRERKIFYFLLLVAFPSCQPAWVCTREENVHDPFSIVFYFCKSGSPGLEKRGRRNTGLKIDTHVTCESANGGFPVCPTPFLIAWTDGLHQTKAYFPLFPEKEWYWICRLFVSSFVYHPLLNP</sequence>
<feature type="chain" id="PRO_5043517527" description="Secreted protein" evidence="1">
    <location>
        <begin position="33"/>
        <end position="134"/>
    </location>
</feature>
<comment type="caution">
    <text evidence="2">The sequence shown here is derived from an EMBL/GenBank/DDBJ whole genome shotgun (WGS) entry which is preliminary data.</text>
</comment>
<name>A0AAV4M5J1_CAEEX</name>